<name>E7CA42_9PROT</name>
<evidence type="ECO:0000313" key="1">
    <source>
        <dbReference type="EMBL" id="ADH43026.1"/>
    </source>
</evidence>
<dbReference type="AlphaFoldDB" id="E7CA42"/>
<dbReference type="EMBL" id="GU574704">
    <property type="protein sequence ID" value="ADH43026.1"/>
    <property type="molecule type" value="Genomic_DNA"/>
</dbReference>
<sequence length="169" mass="18779">MTSLYEQLGQLPMPGFLCCDLNASHRNENEVLPEAYTAARSNMGSAYSTTGEPDWTVRKMRSVQCETCSDKMMWNARGRGHCKLCGAAGHYECKSKKCKAVLCKSCCRQRGIHGFGKEEKLPIDFIFYSERAFAPSSVLQLPRSCDPGCLPNAGWPSDHLSLRSGFNLL</sequence>
<organism evidence="1">
    <name type="scientific">uncultured SAR11 cluster alpha proteobacterium H17925_45G17</name>
    <dbReference type="NCBI Taxonomy" id="715038"/>
    <lineage>
        <taxon>Bacteria</taxon>
        <taxon>Pseudomonadati</taxon>
        <taxon>Pseudomonadota</taxon>
        <taxon>Alphaproteobacteria</taxon>
        <taxon>Candidatus Pelagibacterales</taxon>
        <taxon>environmental samples</taxon>
    </lineage>
</organism>
<dbReference type="InterPro" id="IPR036691">
    <property type="entry name" value="Endo/exonu/phosph_ase_sf"/>
</dbReference>
<dbReference type="Gene3D" id="3.60.10.10">
    <property type="entry name" value="Endonuclease/exonuclease/phosphatase"/>
    <property type="match status" value="1"/>
</dbReference>
<accession>E7CA42</accession>
<proteinExistence type="predicted"/>
<protein>
    <submittedName>
        <fullName evidence="1">Uncharacterized protein</fullName>
    </submittedName>
</protein>
<reference evidence="1" key="1">
    <citation type="submission" date="2010-01" db="EMBL/GenBank/DDBJ databases">
        <title>Genome fragments of uncultured bacteria from the North Pacific Subtropical Gyre.</title>
        <authorList>
            <person name="Pham V.D."/>
            <person name="DeLong E.F."/>
        </authorList>
    </citation>
    <scope>NUCLEOTIDE SEQUENCE</scope>
</reference>